<organism evidence="1">
    <name type="scientific">hydrothermal vent metagenome</name>
    <dbReference type="NCBI Taxonomy" id="652676"/>
    <lineage>
        <taxon>unclassified sequences</taxon>
        <taxon>metagenomes</taxon>
        <taxon>ecological metagenomes</taxon>
    </lineage>
</organism>
<protein>
    <recommendedName>
        <fullName evidence="2">Porin domain-containing protein</fullName>
    </recommendedName>
</protein>
<name>A0A3B1BQL0_9ZZZZ</name>
<dbReference type="InterPro" id="IPR011486">
    <property type="entry name" value="BBP2"/>
</dbReference>
<proteinExistence type="predicted"/>
<dbReference type="EMBL" id="UOGC01000038">
    <property type="protein sequence ID" value="VAX16841.1"/>
    <property type="molecule type" value="Genomic_DNA"/>
</dbReference>
<dbReference type="InterPro" id="IPR023614">
    <property type="entry name" value="Porin_dom_sf"/>
</dbReference>
<dbReference type="Pfam" id="PF07642">
    <property type="entry name" value="BBP2"/>
    <property type="match status" value="1"/>
</dbReference>
<evidence type="ECO:0000313" key="1">
    <source>
        <dbReference type="EMBL" id="VAX16841.1"/>
    </source>
</evidence>
<dbReference type="AlphaFoldDB" id="A0A3B1BQL0"/>
<dbReference type="Gene3D" id="2.40.160.10">
    <property type="entry name" value="Porin"/>
    <property type="match status" value="1"/>
</dbReference>
<accession>A0A3B1BQL0</accession>
<gene>
    <name evidence="1" type="ORF">MNBD_NITROSPINAE01-1110</name>
</gene>
<evidence type="ECO:0008006" key="2">
    <source>
        <dbReference type="Google" id="ProtNLM"/>
    </source>
</evidence>
<reference evidence="1" key="1">
    <citation type="submission" date="2018-06" db="EMBL/GenBank/DDBJ databases">
        <authorList>
            <person name="Zhirakovskaya E."/>
        </authorList>
    </citation>
    <scope>NUCLEOTIDE SEQUENCE</scope>
</reference>
<sequence length="356" mass="38323">MKFKKTVSRIFSATSSSALALALAIAPFALPANSEAASVVIEDVTFSGFVDTSYYSNELTDSNTFALDQVELDVEKTINSAGGLRMDIQYVNTGENLTTDDILEQGYIWVNLPADLKLTFGKFNAPIGFELLDPNDMYQYSHSMVFDYGLPTNLTGAMVSGGFGMFDFAVYAVNGWDLISDDNKDKTFGGRFGVTPVEGVNFGVSGITGEEGTDAGGAKTSNLSVVDIDFTITAIANLVIGGELNAGTYENMSAVTPGDDAKWTAFLVMANYSFTDKIALTLRYDQFHDEDGARLGNGIEETRSAITISPSYAIADGFGVLAEYRYTSSDEDTFVDRDGNKEGSASEVAVKFTFVF</sequence>
<dbReference type="SUPFAM" id="SSF56935">
    <property type="entry name" value="Porins"/>
    <property type="match status" value="1"/>
</dbReference>